<feature type="domain" description="FAD-binding" evidence="6">
    <location>
        <begin position="7"/>
        <end position="257"/>
    </location>
</feature>
<dbReference type="InterPro" id="IPR002938">
    <property type="entry name" value="FAD-bd"/>
</dbReference>
<dbReference type="GO" id="GO:0004497">
    <property type="term" value="F:monooxygenase activity"/>
    <property type="evidence" value="ECO:0007669"/>
    <property type="project" value="UniProtKB-KW"/>
</dbReference>
<dbReference type="VEuPathDB" id="FungiDB:C8Q69DRAFT_326969"/>
<evidence type="ECO:0000256" key="2">
    <source>
        <dbReference type="ARBA" id="ARBA00022630"/>
    </source>
</evidence>
<dbReference type="AlphaFoldDB" id="A0A443HP28"/>
<dbReference type="GeneID" id="39596706"/>
<keyword evidence="3" id="KW-0274">FAD</keyword>
<protein>
    <submittedName>
        <fullName evidence="7">2-polyprenyl-6-methoxyphenol hydroxylase</fullName>
    </submittedName>
</protein>
<dbReference type="InterPro" id="IPR050493">
    <property type="entry name" value="FAD-dep_Monooxygenase_BioMet"/>
</dbReference>
<dbReference type="InterPro" id="IPR036188">
    <property type="entry name" value="FAD/NAD-bd_sf"/>
</dbReference>
<reference evidence="7 8" key="1">
    <citation type="journal article" date="2018" name="Front. Microbiol.">
        <title>Genomic and genetic insights into a cosmopolitan fungus, Paecilomyces variotii (Eurotiales).</title>
        <authorList>
            <person name="Urquhart A.S."/>
            <person name="Mondo S.J."/>
            <person name="Makela M.R."/>
            <person name="Hane J.K."/>
            <person name="Wiebenga A."/>
            <person name="He G."/>
            <person name="Mihaltcheva S."/>
            <person name="Pangilinan J."/>
            <person name="Lipzen A."/>
            <person name="Barry K."/>
            <person name="de Vries R.P."/>
            <person name="Grigoriev I.V."/>
            <person name="Idnurm A."/>
        </authorList>
    </citation>
    <scope>NUCLEOTIDE SEQUENCE [LARGE SCALE GENOMIC DNA]</scope>
    <source>
        <strain evidence="7 8">CBS 101075</strain>
    </source>
</reference>
<accession>A0A443HP28</accession>
<dbReference type="PANTHER" id="PTHR13789">
    <property type="entry name" value="MONOOXYGENASE"/>
    <property type="match status" value="1"/>
</dbReference>
<feature type="domain" description="FAD-binding" evidence="6">
    <location>
        <begin position="310"/>
        <end position="377"/>
    </location>
</feature>
<comment type="caution">
    <text evidence="7">The sequence shown here is derived from an EMBL/GenBank/DDBJ whole genome shotgun (WGS) entry which is preliminary data.</text>
</comment>
<keyword evidence="5" id="KW-0503">Monooxygenase</keyword>
<comment type="similarity">
    <text evidence="1">Belongs to the paxM FAD-dependent monooxygenase family.</text>
</comment>
<dbReference type="PRINTS" id="PR00420">
    <property type="entry name" value="RNGMNOXGNASE"/>
</dbReference>
<organism evidence="7 8">
    <name type="scientific">Byssochlamys spectabilis</name>
    <name type="common">Paecilomyces variotii</name>
    <dbReference type="NCBI Taxonomy" id="264951"/>
    <lineage>
        <taxon>Eukaryota</taxon>
        <taxon>Fungi</taxon>
        <taxon>Dikarya</taxon>
        <taxon>Ascomycota</taxon>
        <taxon>Pezizomycotina</taxon>
        <taxon>Eurotiomycetes</taxon>
        <taxon>Eurotiomycetidae</taxon>
        <taxon>Eurotiales</taxon>
        <taxon>Thermoascaceae</taxon>
        <taxon>Paecilomyces</taxon>
    </lineage>
</organism>
<evidence type="ECO:0000256" key="5">
    <source>
        <dbReference type="ARBA" id="ARBA00023033"/>
    </source>
</evidence>
<keyword evidence="4" id="KW-0560">Oxidoreductase</keyword>
<evidence type="ECO:0000256" key="1">
    <source>
        <dbReference type="ARBA" id="ARBA00007992"/>
    </source>
</evidence>
<dbReference type="RefSeq" id="XP_028483186.1">
    <property type="nucleotide sequence ID" value="XM_028627429.1"/>
</dbReference>
<dbReference type="GO" id="GO:0071949">
    <property type="term" value="F:FAD binding"/>
    <property type="evidence" value="ECO:0007669"/>
    <property type="project" value="InterPro"/>
</dbReference>
<evidence type="ECO:0000256" key="3">
    <source>
        <dbReference type="ARBA" id="ARBA00022827"/>
    </source>
</evidence>
<dbReference type="PANTHER" id="PTHR13789:SF309">
    <property type="entry name" value="PUTATIVE (AFU_ORTHOLOGUE AFUA_6G14510)-RELATED"/>
    <property type="match status" value="1"/>
</dbReference>
<name>A0A443HP28_BYSSP</name>
<dbReference type="STRING" id="264951.A0A443HP28"/>
<dbReference type="EMBL" id="RCNU01000009">
    <property type="protein sequence ID" value="RWQ93541.1"/>
    <property type="molecule type" value="Genomic_DNA"/>
</dbReference>
<gene>
    <name evidence="7" type="ORF">C8Q69DRAFT_326969</name>
</gene>
<dbReference type="Proteomes" id="UP000283841">
    <property type="component" value="Unassembled WGS sequence"/>
</dbReference>
<evidence type="ECO:0000256" key="4">
    <source>
        <dbReference type="ARBA" id="ARBA00023002"/>
    </source>
</evidence>
<evidence type="ECO:0000313" key="8">
    <source>
        <dbReference type="Proteomes" id="UP000283841"/>
    </source>
</evidence>
<evidence type="ECO:0000313" key="7">
    <source>
        <dbReference type="EMBL" id="RWQ93541.1"/>
    </source>
</evidence>
<dbReference type="Pfam" id="PF01494">
    <property type="entry name" value="FAD_binding_3"/>
    <property type="match status" value="2"/>
</dbReference>
<keyword evidence="8" id="KW-1185">Reference proteome</keyword>
<dbReference type="SUPFAM" id="SSF51905">
    <property type="entry name" value="FAD/NAD(P)-binding domain"/>
    <property type="match status" value="1"/>
</dbReference>
<sequence length="434" mass="47441">MPEIKKAIIIGAGPAGIAAAIRLTKHNNISCTVYELRPVPTTLGGAIGIPSNGLRLFDRLGLYNALSTKGSVASRFRLHFAQGGGVVEADVIPEEVRQKTGFSLMRIKRVELMDVLLHTASEMNIPIHFGKKIVTITEDDEEDTKSNSSITVTFSDGTTDSADLLLGCDGIHSAVRTQYVDPSCQPEYSGVSGTCVILPTSALSAESHESLQAINVSLTTEGAFALVPCTAAGDELFFVFSRKVPLPESGDTRDGWEEHRKKEVESFKNMLLDGVLKDVHGKWGEVLTQAVNGTSSVSFYPVYRLPLGGRWFRGRCLLMGDAAHAMQPHAGQGVSMAVEDVFLLSRLLKDGEGGDTSLSEVFEKFERVRRPRIDRIYETAARNGERRKQTGPWGLWAKEWVMWAGILASKAIGKQVTFISNPEDLVYDIDEVEI</sequence>
<proteinExistence type="inferred from homology"/>
<keyword evidence="2" id="KW-0285">Flavoprotein</keyword>
<dbReference type="Gene3D" id="3.50.50.60">
    <property type="entry name" value="FAD/NAD(P)-binding domain"/>
    <property type="match status" value="1"/>
</dbReference>
<evidence type="ECO:0000259" key="6">
    <source>
        <dbReference type="Pfam" id="PF01494"/>
    </source>
</evidence>